<dbReference type="AlphaFoldDB" id="A0A0F3GZQ2"/>
<proteinExistence type="predicted"/>
<protein>
    <submittedName>
        <fullName evidence="2">Uncharacterized protein</fullName>
    </submittedName>
</protein>
<name>A0A0F3GZQ2_9BACT</name>
<keyword evidence="1" id="KW-0472">Membrane</keyword>
<reference evidence="2 3" key="1">
    <citation type="submission" date="2015-02" db="EMBL/GenBank/DDBJ databases">
        <title>Single-cell genomics of uncultivated deep-branching MTB reveals a conserved set of magnetosome genes.</title>
        <authorList>
            <person name="Kolinko S."/>
            <person name="Richter M."/>
            <person name="Glockner F.O."/>
            <person name="Brachmann A."/>
            <person name="Schuler D."/>
        </authorList>
    </citation>
    <scope>NUCLEOTIDE SEQUENCE [LARGE SCALE GENOMIC DNA]</scope>
    <source>
        <strain evidence="2">TM-1</strain>
    </source>
</reference>
<keyword evidence="1" id="KW-0812">Transmembrane</keyword>
<keyword evidence="1" id="KW-1133">Transmembrane helix</keyword>
<evidence type="ECO:0000313" key="3">
    <source>
        <dbReference type="Proteomes" id="UP000033423"/>
    </source>
</evidence>
<comment type="caution">
    <text evidence="2">The sequence shown here is derived from an EMBL/GenBank/DDBJ whole genome shotgun (WGS) entry which is preliminary data.</text>
</comment>
<dbReference type="Proteomes" id="UP000033423">
    <property type="component" value="Unassembled WGS sequence"/>
</dbReference>
<feature type="transmembrane region" description="Helical" evidence="1">
    <location>
        <begin position="17"/>
        <end position="35"/>
    </location>
</feature>
<gene>
    <name evidence="2" type="ORF">MBAV_000420</name>
</gene>
<organism evidence="2 3">
    <name type="scientific">Candidatus Magnetobacterium bavaricum</name>
    <dbReference type="NCBI Taxonomy" id="29290"/>
    <lineage>
        <taxon>Bacteria</taxon>
        <taxon>Pseudomonadati</taxon>
        <taxon>Nitrospirota</taxon>
        <taxon>Thermodesulfovibrionia</taxon>
        <taxon>Thermodesulfovibrionales</taxon>
        <taxon>Candidatus Magnetobacteriaceae</taxon>
        <taxon>Candidatus Magnetobacterium</taxon>
    </lineage>
</organism>
<keyword evidence="3" id="KW-1185">Reference proteome</keyword>
<evidence type="ECO:0000256" key="1">
    <source>
        <dbReference type="SAM" id="Phobius"/>
    </source>
</evidence>
<dbReference type="EMBL" id="LACI01000197">
    <property type="protein sequence ID" value="KJU87386.1"/>
    <property type="molecule type" value="Genomic_DNA"/>
</dbReference>
<accession>A0A0F3GZQ2</accession>
<sequence>MVSSFVALSTTYSGVEILPMSCIHAAILSSFISSFDRLKSRHRWSSERLRPWAISSVISATRRICPPV</sequence>
<evidence type="ECO:0000313" key="2">
    <source>
        <dbReference type="EMBL" id="KJU87386.1"/>
    </source>
</evidence>